<dbReference type="Proteomes" id="UP000002051">
    <property type="component" value="Chromosome 3"/>
</dbReference>
<evidence type="ECO:0000313" key="2">
    <source>
        <dbReference type="EMBL" id="RHN69643.1"/>
    </source>
</evidence>
<accession>G7J7F7</accession>
<dbReference type="EMBL" id="PSQE01000003">
    <property type="protein sequence ID" value="RHN69643.1"/>
    <property type="molecule type" value="Genomic_DNA"/>
</dbReference>
<sequence>MRWFTAPSTLQVLYILLDYRTKGVTTPEWKEVTVRSSTKILFQVKNASKSRKFKLSSVCSMHLSA</sequence>
<evidence type="ECO:0000313" key="3">
    <source>
        <dbReference type="EnsemblPlants" id="AES72518"/>
    </source>
</evidence>
<dbReference type="STRING" id="3880.G7J7F7"/>
<dbReference type="AlphaFoldDB" id="G7J7F7"/>
<organism evidence="1 4">
    <name type="scientific">Medicago truncatula</name>
    <name type="common">Barrel medic</name>
    <name type="synonym">Medicago tribuloides</name>
    <dbReference type="NCBI Taxonomy" id="3880"/>
    <lineage>
        <taxon>Eukaryota</taxon>
        <taxon>Viridiplantae</taxon>
        <taxon>Streptophyta</taxon>
        <taxon>Embryophyta</taxon>
        <taxon>Tracheophyta</taxon>
        <taxon>Spermatophyta</taxon>
        <taxon>Magnoliopsida</taxon>
        <taxon>eudicotyledons</taxon>
        <taxon>Gunneridae</taxon>
        <taxon>Pentapetalae</taxon>
        <taxon>rosids</taxon>
        <taxon>fabids</taxon>
        <taxon>Fabales</taxon>
        <taxon>Fabaceae</taxon>
        <taxon>Papilionoideae</taxon>
        <taxon>50 kb inversion clade</taxon>
        <taxon>NPAAA clade</taxon>
        <taxon>Hologalegina</taxon>
        <taxon>IRL clade</taxon>
        <taxon>Trifolieae</taxon>
        <taxon>Medicago</taxon>
    </lineage>
</organism>
<dbReference type="Proteomes" id="UP000265566">
    <property type="component" value="Chromosome 3"/>
</dbReference>
<dbReference type="Gramene" id="rna18138">
    <property type="protein sequence ID" value="RHN69643.1"/>
    <property type="gene ID" value="gene18138"/>
</dbReference>
<reference evidence="1 4" key="1">
    <citation type="journal article" date="2011" name="Nature">
        <title>The Medicago genome provides insight into the evolution of rhizobial symbioses.</title>
        <authorList>
            <person name="Young N.D."/>
            <person name="Debelle F."/>
            <person name="Oldroyd G.E."/>
            <person name="Geurts R."/>
            <person name="Cannon S.B."/>
            <person name="Udvardi M.K."/>
            <person name="Benedito V.A."/>
            <person name="Mayer K.F."/>
            <person name="Gouzy J."/>
            <person name="Schoof H."/>
            <person name="Van de Peer Y."/>
            <person name="Proost S."/>
            <person name="Cook D.R."/>
            <person name="Meyers B.C."/>
            <person name="Spannagl M."/>
            <person name="Cheung F."/>
            <person name="De Mita S."/>
            <person name="Krishnakumar V."/>
            <person name="Gundlach H."/>
            <person name="Zhou S."/>
            <person name="Mudge J."/>
            <person name="Bharti A.K."/>
            <person name="Murray J.D."/>
            <person name="Naoumkina M.A."/>
            <person name="Rosen B."/>
            <person name="Silverstein K.A."/>
            <person name="Tang H."/>
            <person name="Rombauts S."/>
            <person name="Zhao P.X."/>
            <person name="Zhou P."/>
            <person name="Barbe V."/>
            <person name="Bardou P."/>
            <person name="Bechner M."/>
            <person name="Bellec A."/>
            <person name="Berger A."/>
            <person name="Berges H."/>
            <person name="Bidwell S."/>
            <person name="Bisseling T."/>
            <person name="Choisne N."/>
            <person name="Couloux A."/>
            <person name="Denny R."/>
            <person name="Deshpande S."/>
            <person name="Dai X."/>
            <person name="Doyle J.J."/>
            <person name="Dudez A.M."/>
            <person name="Farmer A.D."/>
            <person name="Fouteau S."/>
            <person name="Franken C."/>
            <person name="Gibelin C."/>
            <person name="Gish J."/>
            <person name="Goldstein S."/>
            <person name="Gonzalez A.J."/>
            <person name="Green P.J."/>
            <person name="Hallab A."/>
            <person name="Hartog M."/>
            <person name="Hua A."/>
            <person name="Humphray S.J."/>
            <person name="Jeong D.H."/>
            <person name="Jing Y."/>
            <person name="Jocker A."/>
            <person name="Kenton S.M."/>
            <person name="Kim D.J."/>
            <person name="Klee K."/>
            <person name="Lai H."/>
            <person name="Lang C."/>
            <person name="Lin S."/>
            <person name="Macmil S.L."/>
            <person name="Magdelenat G."/>
            <person name="Matthews L."/>
            <person name="McCorrison J."/>
            <person name="Monaghan E.L."/>
            <person name="Mun J.H."/>
            <person name="Najar F.Z."/>
            <person name="Nicholson C."/>
            <person name="Noirot C."/>
            <person name="O'Bleness M."/>
            <person name="Paule C.R."/>
            <person name="Poulain J."/>
            <person name="Prion F."/>
            <person name="Qin B."/>
            <person name="Qu C."/>
            <person name="Retzel E.F."/>
            <person name="Riddle C."/>
            <person name="Sallet E."/>
            <person name="Samain S."/>
            <person name="Samson N."/>
            <person name="Sanders I."/>
            <person name="Saurat O."/>
            <person name="Scarpelli C."/>
            <person name="Schiex T."/>
            <person name="Segurens B."/>
            <person name="Severin A.J."/>
            <person name="Sherrier D.J."/>
            <person name="Shi R."/>
            <person name="Sims S."/>
            <person name="Singer S.R."/>
            <person name="Sinharoy S."/>
            <person name="Sterck L."/>
            <person name="Viollet A."/>
            <person name="Wang B.B."/>
            <person name="Wang K."/>
            <person name="Wang M."/>
            <person name="Wang X."/>
            <person name="Warfsmann J."/>
            <person name="Weissenbach J."/>
            <person name="White D.D."/>
            <person name="White J.D."/>
            <person name="Wiley G.B."/>
            <person name="Wincker P."/>
            <person name="Xing Y."/>
            <person name="Yang L."/>
            <person name="Yao Z."/>
            <person name="Ying F."/>
            <person name="Zhai J."/>
            <person name="Zhou L."/>
            <person name="Zuber A."/>
            <person name="Denarie J."/>
            <person name="Dixon R.A."/>
            <person name="May G.D."/>
            <person name="Schwartz D.C."/>
            <person name="Rogers J."/>
            <person name="Quetier F."/>
            <person name="Town C.D."/>
            <person name="Roe B.A."/>
        </authorList>
    </citation>
    <scope>NUCLEOTIDE SEQUENCE [LARGE SCALE GENOMIC DNA]</scope>
    <source>
        <strain evidence="1">A17</strain>
        <strain evidence="3 4">cv. Jemalong A17</strain>
    </source>
</reference>
<dbReference type="EnsemblPlants" id="AES72518">
    <property type="protein sequence ID" value="AES72518"/>
    <property type="gene ID" value="MTR_3g091670"/>
</dbReference>
<keyword evidence="4" id="KW-1185">Reference proteome</keyword>
<reference evidence="3" key="3">
    <citation type="submission" date="2015-04" db="UniProtKB">
        <authorList>
            <consortium name="EnsemblPlants"/>
        </authorList>
    </citation>
    <scope>IDENTIFICATION</scope>
    <source>
        <strain evidence="3">cv. Jemalong A17</strain>
    </source>
</reference>
<dbReference type="HOGENOM" id="CLU_2853063_0_0_1"/>
<dbReference type="OMA" id="VTTPEWK"/>
<dbReference type="EMBL" id="CM001219">
    <property type="protein sequence ID" value="AES72518.1"/>
    <property type="molecule type" value="Genomic_DNA"/>
</dbReference>
<dbReference type="PaxDb" id="3880-AES72518"/>
<dbReference type="PANTHER" id="PTHR35287:SF1">
    <property type="entry name" value="SI:ZFOS-911D5.4"/>
    <property type="match status" value="1"/>
</dbReference>
<proteinExistence type="predicted"/>
<name>G7J7F7_MEDTR</name>
<reference evidence="2" key="4">
    <citation type="journal article" date="2018" name="Nat. Plants">
        <title>Whole-genome landscape of Medicago truncatula symbiotic genes.</title>
        <authorList>
            <person name="Pecrix Y."/>
            <person name="Gamas P."/>
            <person name="Carrere S."/>
        </authorList>
    </citation>
    <scope>NUCLEOTIDE SEQUENCE</scope>
    <source>
        <tissue evidence="2">Leaves</tissue>
    </source>
</reference>
<gene>
    <name evidence="1" type="ordered locus">MTR_3g091670</name>
    <name evidence="2" type="ORF">MtrunA17_Chr3g0126971</name>
</gene>
<evidence type="ECO:0000313" key="4">
    <source>
        <dbReference type="Proteomes" id="UP000002051"/>
    </source>
</evidence>
<dbReference type="PANTHER" id="PTHR35287">
    <property type="entry name" value="SI:ZFOS-911D5.4"/>
    <property type="match status" value="1"/>
</dbReference>
<protein>
    <submittedName>
        <fullName evidence="1">RAP annotation release 2, NERD domain protein, putative</fullName>
    </submittedName>
</protein>
<reference evidence="1 4" key="2">
    <citation type="journal article" date="2014" name="BMC Genomics">
        <title>An improved genome release (version Mt4.0) for the model legume Medicago truncatula.</title>
        <authorList>
            <person name="Tang H."/>
            <person name="Krishnakumar V."/>
            <person name="Bidwell S."/>
            <person name="Rosen B."/>
            <person name="Chan A."/>
            <person name="Zhou S."/>
            <person name="Gentzbittel L."/>
            <person name="Childs K.L."/>
            <person name="Yandell M."/>
            <person name="Gundlach H."/>
            <person name="Mayer K.F."/>
            <person name="Schwartz D.C."/>
            <person name="Town C.D."/>
        </authorList>
    </citation>
    <scope>GENOME REANNOTATION</scope>
    <source>
        <strain evidence="3 4">cv. Jemalong A17</strain>
    </source>
</reference>
<evidence type="ECO:0000313" key="1">
    <source>
        <dbReference type="EMBL" id="AES72518.1"/>
    </source>
</evidence>